<dbReference type="InterPro" id="IPR014756">
    <property type="entry name" value="Ig_E-set"/>
</dbReference>
<dbReference type="SMART" id="SM00642">
    <property type="entry name" value="Aamy"/>
    <property type="match status" value="1"/>
</dbReference>
<comment type="similarity">
    <text evidence="1">Belongs to the glycosyl hydrolase 13 family.</text>
</comment>
<evidence type="ECO:0000259" key="3">
    <source>
        <dbReference type="SMART" id="SM00642"/>
    </source>
</evidence>
<feature type="chain" id="PRO_5046769635" description="Glycosyl hydrolase family 13 catalytic domain-containing protein" evidence="2">
    <location>
        <begin position="31"/>
        <end position="834"/>
    </location>
</feature>
<dbReference type="RefSeq" id="WP_203843677.1">
    <property type="nucleotide sequence ID" value="NZ_BAAATV010000044.1"/>
</dbReference>
<dbReference type="SUPFAM" id="SSF51445">
    <property type="entry name" value="(Trans)glycosidases"/>
    <property type="match status" value="1"/>
</dbReference>
<dbReference type="CDD" id="cd11341">
    <property type="entry name" value="AmyAc_Pullulanase_LD-like"/>
    <property type="match status" value="1"/>
</dbReference>
<dbReference type="Proteomes" id="UP000603200">
    <property type="component" value="Unassembled WGS sequence"/>
</dbReference>
<dbReference type="InterPro" id="IPR006047">
    <property type="entry name" value="GH13_cat_dom"/>
</dbReference>
<dbReference type="Gene3D" id="3.20.20.80">
    <property type="entry name" value="Glycosidases"/>
    <property type="match status" value="1"/>
</dbReference>
<dbReference type="InterPro" id="IPR017853">
    <property type="entry name" value="GH"/>
</dbReference>
<proteinExistence type="inferred from homology"/>
<keyword evidence="5" id="KW-1185">Reference proteome</keyword>
<dbReference type="InterPro" id="IPR054409">
    <property type="entry name" value="X25_BaPul-like"/>
</dbReference>
<reference evidence="4 5" key="1">
    <citation type="submission" date="2021-01" db="EMBL/GenBank/DDBJ databases">
        <title>Whole genome shotgun sequence of Actinoplanes humidus NBRC 14915.</title>
        <authorList>
            <person name="Komaki H."/>
            <person name="Tamura T."/>
        </authorList>
    </citation>
    <scope>NUCLEOTIDE SEQUENCE [LARGE SCALE GENOMIC DNA]</scope>
    <source>
        <strain evidence="4 5">NBRC 14915</strain>
    </source>
</reference>
<dbReference type="CDD" id="cd12962">
    <property type="entry name" value="X25_BaPul_like"/>
    <property type="match status" value="2"/>
</dbReference>
<dbReference type="Pfam" id="PF02922">
    <property type="entry name" value="CBM_48"/>
    <property type="match status" value="1"/>
</dbReference>
<name>A0ABQ4A7E3_9ACTN</name>
<dbReference type="Pfam" id="PF00128">
    <property type="entry name" value="Alpha-amylase"/>
    <property type="match status" value="1"/>
</dbReference>
<keyword evidence="2" id="KW-0732">Signal</keyword>
<dbReference type="Gene3D" id="2.60.40.10">
    <property type="entry name" value="Immunoglobulins"/>
    <property type="match status" value="3"/>
</dbReference>
<gene>
    <name evidence="4" type="ORF">Ahu01nite_098880</name>
</gene>
<feature type="signal peptide" evidence="2">
    <location>
        <begin position="1"/>
        <end position="30"/>
    </location>
</feature>
<protein>
    <recommendedName>
        <fullName evidence="3">Glycosyl hydrolase family 13 catalytic domain-containing protein</fullName>
    </recommendedName>
</protein>
<evidence type="ECO:0000256" key="1">
    <source>
        <dbReference type="ARBA" id="ARBA00008061"/>
    </source>
</evidence>
<dbReference type="InterPro" id="IPR004193">
    <property type="entry name" value="Glyco_hydro_13_N"/>
</dbReference>
<dbReference type="EMBL" id="BOMN01000152">
    <property type="protein sequence ID" value="GIE26786.1"/>
    <property type="molecule type" value="Genomic_DNA"/>
</dbReference>
<dbReference type="PANTHER" id="PTHR43002">
    <property type="entry name" value="GLYCOGEN DEBRANCHING ENZYME"/>
    <property type="match status" value="1"/>
</dbReference>
<evidence type="ECO:0000313" key="5">
    <source>
        <dbReference type="Proteomes" id="UP000603200"/>
    </source>
</evidence>
<sequence length="834" mass="88815">MRRQRTLRAAATAATALTLGIAGIAYTEHAAADTTSVTIAGDLQSEIGCAGDWATDCSASNLSRRTDGMWSRTVTVPAGTWAYKAALNGSWTENYGAHAAPGGGNITLTVPAGGKAVTFLYDPVTHWITDDVTSRIVTAAGDFQSELGCTGDWAPDCLRTWLQDIDGDGVYTYTTTAIPAGTWAVKATIGQSWAESYGGPNGANIPFTVTTAGSTTTIRYDSASHQLTVTGSGGEAATGTLGATYTAAATTFRLWSPDNTDVKVIVGGTTYPATRVSLPGYTDVYQASVTGNLKNQAYQFTVGGTAVRDPYARMVNPGTSQGIVVDPAAITPTSGTWRAAPPLANREDAVIYELSVRDFTIDGTSGVSADKRGKFLGLVQTGTAYNGAKTGIDHLKELGVNTVQIMPAYDFASTVPNWGYDPLNYNVPEEQFSQFTAPAERMREFADMVDEFHRNGIRVILDVVYNHTATKDVLQGITGKYYTATDYSGCCGNSLDDSQPMVSRMIRDSLEMWVRDYHVDGFRFDLMGIFHHDQVAGWGTYLNTTYPDRNLQLYGEPWMGGVTPPAEADFVRYGSTASMTGGHIGVFNGAYRDAIKGGTRDQVLGYMGGAGNQNAVTTGLRGSPLATKSTAVLSDLWNPAFAYDPEQTINYVSAHDDLNLWDKITYSGVTGGADGRAGRMDRFAAGIVLTSQGIPLFTEGDEFLRSKVVGGDYETAANSYNAGDNVNAIRWNDKVTNAGTFAYYKAAIALRKATPGMRLTTWDAVNTRHSTQVSGQVITSVLDSTTVAVYNPGASSVNATLPAGSWTKVLDATGAVTKTDTTADALATTVFRKN</sequence>
<feature type="domain" description="Glycosyl hydrolase family 13 catalytic" evidence="3">
    <location>
        <begin position="353"/>
        <end position="751"/>
    </location>
</feature>
<comment type="caution">
    <text evidence="4">The sequence shown here is derived from an EMBL/GenBank/DDBJ whole genome shotgun (WGS) entry which is preliminary data.</text>
</comment>
<evidence type="ECO:0000256" key="2">
    <source>
        <dbReference type="SAM" id="SignalP"/>
    </source>
</evidence>
<dbReference type="Pfam" id="PF22058">
    <property type="entry name" value="X25_BaPul_like"/>
    <property type="match status" value="2"/>
</dbReference>
<evidence type="ECO:0000313" key="4">
    <source>
        <dbReference type="EMBL" id="GIE26786.1"/>
    </source>
</evidence>
<organism evidence="4 5">
    <name type="scientific">Winogradskya humida</name>
    <dbReference type="NCBI Taxonomy" id="113566"/>
    <lineage>
        <taxon>Bacteria</taxon>
        <taxon>Bacillati</taxon>
        <taxon>Actinomycetota</taxon>
        <taxon>Actinomycetes</taxon>
        <taxon>Micromonosporales</taxon>
        <taxon>Micromonosporaceae</taxon>
        <taxon>Winogradskya</taxon>
    </lineage>
</organism>
<dbReference type="InterPro" id="IPR013783">
    <property type="entry name" value="Ig-like_fold"/>
</dbReference>
<accession>A0ABQ4A7E3</accession>
<dbReference type="SUPFAM" id="SSF81296">
    <property type="entry name" value="E set domains"/>
    <property type="match status" value="1"/>
</dbReference>